<evidence type="ECO:0000313" key="2">
    <source>
        <dbReference type="EMBL" id="KAK3352840.1"/>
    </source>
</evidence>
<proteinExistence type="predicted"/>
<comment type="caution">
    <text evidence="2">The sequence shown here is derived from an EMBL/GenBank/DDBJ whole genome shotgun (WGS) entry which is preliminary data.</text>
</comment>
<keyword evidence="3" id="KW-1185">Reference proteome</keyword>
<organism evidence="2 3">
    <name type="scientific">Lasiosphaeria hispida</name>
    <dbReference type="NCBI Taxonomy" id="260671"/>
    <lineage>
        <taxon>Eukaryota</taxon>
        <taxon>Fungi</taxon>
        <taxon>Dikarya</taxon>
        <taxon>Ascomycota</taxon>
        <taxon>Pezizomycotina</taxon>
        <taxon>Sordariomycetes</taxon>
        <taxon>Sordariomycetidae</taxon>
        <taxon>Sordariales</taxon>
        <taxon>Lasiosphaeriaceae</taxon>
        <taxon>Lasiosphaeria</taxon>
    </lineage>
</organism>
<gene>
    <name evidence="2" type="ORF">B0T25DRAFT_195032</name>
</gene>
<evidence type="ECO:0000313" key="3">
    <source>
        <dbReference type="Proteomes" id="UP001275084"/>
    </source>
</evidence>
<dbReference type="AlphaFoldDB" id="A0AAJ0MDV1"/>
<sequence>MRVYHSHRSRGSSQHQRRVVQPKPTTGVIDTTAYDDLRPGALIRSKMLRDHAYPATFSTTAGVLVENPAGDTFMTGASHGIGKNETVWQADRPDRTIAKAVVEISFTDLTLLELEDDVNFVNETFETDAGTIPEFTRLRTSGDELSPYAVCYINSPYTGNIEASMVAKSARLHQSASHLTDRSLRYIVYDWDVFRPS</sequence>
<protein>
    <submittedName>
        <fullName evidence="2">Uncharacterized protein</fullName>
    </submittedName>
</protein>
<reference evidence="2" key="1">
    <citation type="journal article" date="2023" name="Mol. Phylogenet. Evol.">
        <title>Genome-scale phylogeny and comparative genomics of the fungal order Sordariales.</title>
        <authorList>
            <person name="Hensen N."/>
            <person name="Bonometti L."/>
            <person name="Westerberg I."/>
            <person name="Brannstrom I.O."/>
            <person name="Guillou S."/>
            <person name="Cros-Aarteil S."/>
            <person name="Calhoun S."/>
            <person name="Haridas S."/>
            <person name="Kuo A."/>
            <person name="Mondo S."/>
            <person name="Pangilinan J."/>
            <person name="Riley R."/>
            <person name="LaButti K."/>
            <person name="Andreopoulos B."/>
            <person name="Lipzen A."/>
            <person name="Chen C."/>
            <person name="Yan M."/>
            <person name="Daum C."/>
            <person name="Ng V."/>
            <person name="Clum A."/>
            <person name="Steindorff A."/>
            <person name="Ohm R.A."/>
            <person name="Martin F."/>
            <person name="Silar P."/>
            <person name="Natvig D.O."/>
            <person name="Lalanne C."/>
            <person name="Gautier V."/>
            <person name="Ament-Velasquez S.L."/>
            <person name="Kruys A."/>
            <person name="Hutchinson M.I."/>
            <person name="Powell A.J."/>
            <person name="Barry K."/>
            <person name="Miller A.N."/>
            <person name="Grigoriev I.V."/>
            <person name="Debuchy R."/>
            <person name="Gladieux P."/>
            <person name="Hiltunen Thoren M."/>
            <person name="Johannesson H."/>
        </authorList>
    </citation>
    <scope>NUCLEOTIDE SEQUENCE</scope>
    <source>
        <strain evidence="2">CBS 955.72</strain>
    </source>
</reference>
<evidence type="ECO:0000256" key="1">
    <source>
        <dbReference type="SAM" id="MobiDB-lite"/>
    </source>
</evidence>
<feature type="region of interest" description="Disordered" evidence="1">
    <location>
        <begin position="1"/>
        <end position="24"/>
    </location>
</feature>
<dbReference type="Proteomes" id="UP001275084">
    <property type="component" value="Unassembled WGS sequence"/>
</dbReference>
<accession>A0AAJ0MDV1</accession>
<name>A0AAJ0MDV1_9PEZI</name>
<dbReference type="EMBL" id="JAUIQD010000004">
    <property type="protein sequence ID" value="KAK3352840.1"/>
    <property type="molecule type" value="Genomic_DNA"/>
</dbReference>
<reference evidence="2" key="2">
    <citation type="submission" date="2023-06" db="EMBL/GenBank/DDBJ databases">
        <authorList>
            <consortium name="Lawrence Berkeley National Laboratory"/>
            <person name="Haridas S."/>
            <person name="Hensen N."/>
            <person name="Bonometti L."/>
            <person name="Westerberg I."/>
            <person name="Brannstrom I.O."/>
            <person name="Guillou S."/>
            <person name="Cros-Aarteil S."/>
            <person name="Calhoun S."/>
            <person name="Kuo A."/>
            <person name="Mondo S."/>
            <person name="Pangilinan J."/>
            <person name="Riley R."/>
            <person name="Labutti K."/>
            <person name="Andreopoulos B."/>
            <person name="Lipzen A."/>
            <person name="Chen C."/>
            <person name="Yanf M."/>
            <person name="Daum C."/>
            <person name="Ng V."/>
            <person name="Clum A."/>
            <person name="Steindorff A."/>
            <person name="Ohm R."/>
            <person name="Martin F."/>
            <person name="Silar P."/>
            <person name="Natvig D."/>
            <person name="Lalanne C."/>
            <person name="Gautier V."/>
            <person name="Ament-Velasquez S.L."/>
            <person name="Kruys A."/>
            <person name="Hutchinson M.I."/>
            <person name="Powell A.J."/>
            <person name="Barry K."/>
            <person name="Miller A.N."/>
            <person name="Grigoriev I.V."/>
            <person name="Debuchy R."/>
            <person name="Gladieux P."/>
            <person name="Thoren M.H."/>
            <person name="Johannesson H."/>
        </authorList>
    </citation>
    <scope>NUCLEOTIDE SEQUENCE</scope>
    <source>
        <strain evidence="2">CBS 955.72</strain>
    </source>
</reference>
<feature type="compositionally biased region" description="Basic residues" evidence="1">
    <location>
        <begin position="1"/>
        <end position="20"/>
    </location>
</feature>